<dbReference type="GO" id="GO:0006508">
    <property type="term" value="P:proteolysis"/>
    <property type="evidence" value="ECO:0007669"/>
    <property type="project" value="UniProtKB-KW"/>
</dbReference>
<dbReference type="SUPFAM" id="SSF55486">
    <property type="entry name" value="Metalloproteases ('zincins'), catalytic domain"/>
    <property type="match status" value="1"/>
</dbReference>
<keyword evidence="4 8" id="KW-0378">Hydrolase</keyword>
<dbReference type="RefSeq" id="WP_055228385.1">
    <property type="nucleotide sequence ID" value="NZ_CAXSRP010000012.1"/>
</dbReference>
<keyword evidence="1 8" id="KW-0645">Protease</keyword>
<dbReference type="Pfam" id="PF00583">
    <property type="entry name" value="Acetyltransf_1"/>
    <property type="match status" value="1"/>
</dbReference>
<evidence type="ECO:0000256" key="6">
    <source>
        <dbReference type="ARBA" id="ARBA00023049"/>
    </source>
</evidence>
<evidence type="ECO:0000313" key="11">
    <source>
        <dbReference type="EMBL" id="CUP64585.1"/>
    </source>
</evidence>
<keyword evidence="5 8" id="KW-0862">Zinc</keyword>
<dbReference type="Proteomes" id="UP000095706">
    <property type="component" value="Unassembled WGS sequence"/>
</dbReference>
<protein>
    <submittedName>
        <fullName evidence="10">Predicted acetyltransferase</fullName>
    </submittedName>
</protein>
<dbReference type="CDD" id="cd09606">
    <property type="entry name" value="M3B_PepF"/>
    <property type="match status" value="1"/>
</dbReference>
<dbReference type="EMBL" id="CYYV01000014">
    <property type="protein sequence ID" value="CUO74770.1"/>
    <property type="molecule type" value="Genomic_DNA"/>
</dbReference>
<dbReference type="InterPro" id="IPR011976">
    <property type="entry name" value="Pept_M3B_oligopep-rel"/>
</dbReference>
<proteinExistence type="inferred from homology"/>
<keyword evidence="2 10" id="KW-0808">Transferase</keyword>
<dbReference type="Proteomes" id="UP000095709">
    <property type="component" value="Unassembled WGS sequence"/>
</dbReference>
<evidence type="ECO:0000256" key="1">
    <source>
        <dbReference type="ARBA" id="ARBA00022670"/>
    </source>
</evidence>
<dbReference type="PANTHER" id="PTHR10908">
    <property type="entry name" value="SEROTONIN N-ACETYLTRANSFERASE"/>
    <property type="match status" value="1"/>
</dbReference>
<comment type="similarity">
    <text evidence="8">Belongs to the peptidase M3 family.</text>
</comment>
<evidence type="ECO:0000313" key="10">
    <source>
        <dbReference type="EMBL" id="CUO74770.1"/>
    </source>
</evidence>
<evidence type="ECO:0000256" key="3">
    <source>
        <dbReference type="ARBA" id="ARBA00022723"/>
    </source>
</evidence>
<dbReference type="AlphaFoldDB" id="A0A174HNV6"/>
<comment type="cofactor">
    <cofactor evidence="8">
        <name>Zn(2+)</name>
        <dbReference type="ChEBI" id="CHEBI:29105"/>
    </cofactor>
    <text evidence="8">Binds 1 zinc ion.</text>
</comment>
<evidence type="ECO:0000256" key="2">
    <source>
        <dbReference type="ARBA" id="ARBA00022679"/>
    </source>
</evidence>
<keyword evidence="6 8" id="KW-0482">Metalloprotease</keyword>
<reference evidence="12 13" key="1">
    <citation type="submission" date="2015-09" db="EMBL/GenBank/DDBJ databases">
        <authorList>
            <consortium name="Pathogen Informatics"/>
        </authorList>
    </citation>
    <scope>NUCLEOTIDE SEQUENCE [LARGE SCALE GENOMIC DNA]</scope>
    <source>
        <strain evidence="10 12">2789STDY5608849</strain>
        <strain evidence="11 13">2789STDY5834885</strain>
    </source>
</reference>
<dbReference type="CDD" id="cd04301">
    <property type="entry name" value="NAT_SF"/>
    <property type="match status" value="1"/>
</dbReference>
<evidence type="ECO:0000256" key="7">
    <source>
        <dbReference type="ARBA" id="ARBA00023315"/>
    </source>
</evidence>
<accession>A0A174HNV6</accession>
<dbReference type="Pfam" id="PF01432">
    <property type="entry name" value="Peptidase_M3"/>
    <property type="match status" value="1"/>
</dbReference>
<keyword evidence="7" id="KW-0012">Acyltransferase</keyword>
<gene>
    <name evidence="10" type="ORF">ERS852406_02728</name>
    <name evidence="11" type="ORF">ERS852498_02464</name>
</gene>
<dbReference type="GO" id="GO:0004222">
    <property type="term" value="F:metalloendopeptidase activity"/>
    <property type="evidence" value="ECO:0007669"/>
    <property type="project" value="InterPro"/>
</dbReference>
<dbReference type="SUPFAM" id="SSF55729">
    <property type="entry name" value="Acyl-CoA N-acyltransferases (Nat)"/>
    <property type="match status" value="1"/>
</dbReference>
<organism evidence="10 12">
    <name type="scientific">Fusicatenibacter saccharivorans</name>
    <dbReference type="NCBI Taxonomy" id="1150298"/>
    <lineage>
        <taxon>Bacteria</taxon>
        <taxon>Bacillati</taxon>
        <taxon>Bacillota</taxon>
        <taxon>Clostridia</taxon>
        <taxon>Lachnospirales</taxon>
        <taxon>Lachnospiraceae</taxon>
        <taxon>Fusicatenibacter</taxon>
    </lineage>
</organism>
<keyword evidence="3 8" id="KW-0479">Metal-binding</keyword>
<evidence type="ECO:0000256" key="4">
    <source>
        <dbReference type="ARBA" id="ARBA00022801"/>
    </source>
</evidence>
<evidence type="ECO:0000256" key="5">
    <source>
        <dbReference type="ARBA" id="ARBA00022833"/>
    </source>
</evidence>
<evidence type="ECO:0000313" key="13">
    <source>
        <dbReference type="Proteomes" id="UP000095709"/>
    </source>
</evidence>
<feature type="domain" description="N-acetyltransferase" evidence="9">
    <location>
        <begin position="564"/>
        <end position="723"/>
    </location>
</feature>
<dbReference type="Gene3D" id="3.40.630.30">
    <property type="match status" value="1"/>
</dbReference>
<name>A0A174HNV6_9FIRM</name>
<dbReference type="NCBIfam" id="TIGR02289">
    <property type="entry name" value="M3_not_pepF"/>
    <property type="match status" value="1"/>
</dbReference>
<evidence type="ECO:0000256" key="8">
    <source>
        <dbReference type="RuleBase" id="RU003435"/>
    </source>
</evidence>
<evidence type="ECO:0000259" key="9">
    <source>
        <dbReference type="PROSITE" id="PS51186"/>
    </source>
</evidence>
<evidence type="ECO:0000313" key="12">
    <source>
        <dbReference type="Proteomes" id="UP000095706"/>
    </source>
</evidence>
<dbReference type="GO" id="GO:0046872">
    <property type="term" value="F:metal ion binding"/>
    <property type="evidence" value="ECO:0007669"/>
    <property type="project" value="UniProtKB-UniRule"/>
</dbReference>
<dbReference type="PROSITE" id="PS51186">
    <property type="entry name" value="GNAT"/>
    <property type="match status" value="1"/>
</dbReference>
<dbReference type="InterPro" id="IPR016181">
    <property type="entry name" value="Acyl_CoA_acyltransferase"/>
</dbReference>
<sequence length="724" mass="84004">MKKFSEIEYVRPDMEAEREKVRAYTKALKEAKSYEELRGLFMEEKTREDAWATMAEVAQVRYTVDTRDSFYEGEVQFWNETIPAIHLLIQKAEKVILESPFIKEFAEEFGEFFVKNMEVGQKLADDCIVEDLIEEANLTQQYSKITANASTEFKGETCNFYGLLKAMQSTDRQMRKEAMTAWGDLYEEISGELDALYDKMVPLRDKIAKKLGFSSYIEFIYLSYGRYDYTAEDVARFRAQVKEKIVPLCLELRKEQEKRLGVDRLHYYDEELIFPEGNAVPEGTTEELVAKAQKMYHELSKETGEFFDFMVEHELFDLETKPGKQTGGYCTFLNTFKAPFIFSNFNGTSADVDVLTHEAGHAFEAYTAAKQIPFMDMVFPTSEVAEIHSMTMEHFAYPWMNAFFGEKADDYRYAHLMSALEVIPYMVCVDEFQHKVFENIGMTAKERRAIWHQLELTYMPWRNYDGHKFLEEGGFWMQKQHIFVNPFYYIDYALAQICAFQFFERSKKEPEKAWGDYYRLCQAGGSKGYFALLELAGLKNPFVDGTVEEVVAGLKPYLKRKVKYTIRPVKDEDLKKVAEVEALCFPAAEAAGYEDFMERYKTCKNSFFVAETEDGEIAGFCNGCCADTDYLADALYHDATLHNPDGDYQMIFGLDVNPKFQKQGIGEALMRHMVKSAGERDKKAVVLTCKDHMIPFYKRIGYEYIELSDSTHGGAKWHKMMYRF</sequence>
<dbReference type="GO" id="GO:0008080">
    <property type="term" value="F:N-acetyltransferase activity"/>
    <property type="evidence" value="ECO:0007669"/>
    <property type="project" value="UniProtKB-ARBA"/>
</dbReference>
<dbReference type="EMBL" id="CZAL01000013">
    <property type="protein sequence ID" value="CUP64585.1"/>
    <property type="molecule type" value="Genomic_DNA"/>
</dbReference>
<dbReference type="InterPro" id="IPR000182">
    <property type="entry name" value="GNAT_dom"/>
</dbReference>
<dbReference type="InterPro" id="IPR051635">
    <property type="entry name" value="SNAT-like"/>
</dbReference>
<dbReference type="PANTHER" id="PTHR10908:SF0">
    <property type="entry name" value="SEROTONIN N-ACETYLTRANSFERASE"/>
    <property type="match status" value="1"/>
</dbReference>
<dbReference type="Gene3D" id="1.10.1370.30">
    <property type="match status" value="1"/>
</dbReference>
<dbReference type="InterPro" id="IPR001567">
    <property type="entry name" value="Pept_M3A_M3B_dom"/>
</dbReference>